<name>G2I1Y1_KOMMN</name>
<evidence type="ECO:0000313" key="2">
    <source>
        <dbReference type="EMBL" id="BAK84917.1"/>
    </source>
</evidence>
<evidence type="ECO:0000256" key="1">
    <source>
        <dbReference type="SAM" id="MobiDB-lite"/>
    </source>
</evidence>
<feature type="compositionally biased region" description="Basic and acidic residues" evidence="1">
    <location>
        <begin position="305"/>
        <end position="330"/>
    </location>
</feature>
<dbReference type="Pfam" id="PF17040">
    <property type="entry name" value="CBP_CCPA"/>
    <property type="match status" value="1"/>
</dbReference>
<gene>
    <name evidence="2" type="ordered locus">GLX_25050</name>
</gene>
<accession>G2I1Y1</accession>
<evidence type="ECO:0000313" key="3">
    <source>
        <dbReference type="Proteomes" id="UP000009044"/>
    </source>
</evidence>
<dbReference type="RefSeq" id="WP_014106412.1">
    <property type="nucleotide sequence ID" value="NC_016027.1"/>
</dbReference>
<dbReference type="HOGENOM" id="CLU_902506_0_0_5"/>
<dbReference type="STRING" id="634177.GLX_25050"/>
<feature type="compositionally biased region" description="Low complexity" evidence="1">
    <location>
        <begin position="79"/>
        <end position="104"/>
    </location>
</feature>
<sequence length="330" mass="35006">MTTSNKENVVATPRPTVDMNNPQDVARMLTGGYGLSGEGFHYHSFTRPVMLDVTPDLPSGYEDDTRHHLDDNVTECSSVPTAEPEPVAEPVHTPVAPPVIAEIAPTPPPPPPAPPPPPPHTPVVAPAPHQPEVVVDVPVPEPVVEVAKAQVSVAPEKPQFAPTAQVAPAPSADTAATAGRERRGLQPFAASPSTPAAATPPRAAFSDAPTVQADDWAPVPKAQQRRGQRPTGPGFFFAKGNDRVVTARLFQPVAVTRPAPKPATKVTTMTKFDKNAQNNPVGRRPAPSDNSPTLTEVFMTLGGRATDRLVPKPSLRDALLRKREEENGQS</sequence>
<feature type="compositionally biased region" description="Pro residues" evidence="1">
    <location>
        <begin position="105"/>
        <end position="121"/>
    </location>
</feature>
<dbReference type="AlphaFoldDB" id="G2I1Y1"/>
<dbReference type="PATRIC" id="fig|634177.7.peg.2796"/>
<feature type="region of interest" description="Disordered" evidence="1">
    <location>
        <begin position="150"/>
        <end position="238"/>
    </location>
</feature>
<feature type="compositionally biased region" description="Low complexity" evidence="1">
    <location>
        <begin position="187"/>
        <end position="206"/>
    </location>
</feature>
<feature type="compositionally biased region" description="Low complexity" evidence="1">
    <location>
        <begin position="164"/>
        <end position="178"/>
    </location>
</feature>
<feature type="region of interest" description="Disordered" evidence="1">
    <location>
        <begin position="1"/>
        <end position="23"/>
    </location>
</feature>
<reference evidence="3" key="1">
    <citation type="journal article" date="2011" name="J. Bacteriol.">
        <title>Complete genome sequence of NBRC 3288, a unique cellulose-nonproducing strain of Gluconacetobacter xylinus isolated from vinegar.</title>
        <authorList>
            <person name="Ogino H."/>
            <person name="Azuma Y."/>
            <person name="Hosoyama A."/>
            <person name="Nakazawa H."/>
            <person name="Matsutani M."/>
            <person name="Hasegawa A."/>
            <person name="Otsuyama K."/>
            <person name="Matsushita K."/>
            <person name="Fujita N."/>
            <person name="Shirai M."/>
        </authorList>
    </citation>
    <scope>NUCLEOTIDE SEQUENCE [LARGE SCALE GENOMIC DNA]</scope>
    <source>
        <strain evidence="3">NBRC 3288 / BCRC 11682 / LMG 1693</strain>
    </source>
</reference>
<dbReference type="Proteomes" id="UP000009044">
    <property type="component" value="Chromosome"/>
</dbReference>
<proteinExistence type="predicted"/>
<feature type="compositionally biased region" description="Polar residues" evidence="1">
    <location>
        <begin position="265"/>
        <end position="280"/>
    </location>
</feature>
<protein>
    <submittedName>
        <fullName evidence="2">Endoglucanase/beta-glucosidase, cellulose synthase subunit</fullName>
    </submittedName>
</protein>
<dbReference type="InterPro" id="IPR031480">
    <property type="entry name" value="CcpAX"/>
</dbReference>
<dbReference type="EMBL" id="AP012159">
    <property type="protein sequence ID" value="BAK84917.1"/>
    <property type="molecule type" value="Genomic_DNA"/>
</dbReference>
<dbReference type="KEGG" id="gxy:GLX_25050"/>
<feature type="region of interest" description="Disordered" evidence="1">
    <location>
        <begin position="256"/>
        <end position="330"/>
    </location>
</feature>
<feature type="region of interest" description="Disordered" evidence="1">
    <location>
        <begin position="56"/>
        <end position="129"/>
    </location>
</feature>
<organism evidence="2 3">
    <name type="scientific">Komagataeibacter medellinensis (strain NBRC 3288 / BCRC 11682 / LMG 1693 / Kondo 51)</name>
    <name type="common">Gluconacetobacter medellinensis</name>
    <dbReference type="NCBI Taxonomy" id="634177"/>
    <lineage>
        <taxon>Bacteria</taxon>
        <taxon>Pseudomonadati</taxon>
        <taxon>Pseudomonadota</taxon>
        <taxon>Alphaproteobacteria</taxon>
        <taxon>Acetobacterales</taxon>
        <taxon>Acetobacteraceae</taxon>
        <taxon>Komagataeibacter</taxon>
    </lineage>
</organism>